<proteinExistence type="predicted"/>
<evidence type="ECO:0000313" key="2">
    <source>
        <dbReference type="Proteomes" id="UP000321570"/>
    </source>
</evidence>
<dbReference type="EMBL" id="CABIJS010000654">
    <property type="protein sequence ID" value="VUZ54453.1"/>
    <property type="molecule type" value="Genomic_DNA"/>
</dbReference>
<evidence type="ECO:0000313" key="1">
    <source>
        <dbReference type="EMBL" id="VUZ54453.1"/>
    </source>
</evidence>
<gene>
    <name evidence="1" type="ORF">WMSIL1_LOCUS12510</name>
</gene>
<sequence length="102" mass="12198">MNESSYRATIDAIESIRKRNQCVINFFVNMFDDESARKYQRGRRVGLNLPSYMQKRSNSHPRCIKCREEYIKEKEERELAELKEISKSAQFKAKPPPRYIYS</sequence>
<protein>
    <submittedName>
        <fullName evidence="1">Uncharacterized protein</fullName>
    </submittedName>
</protein>
<reference evidence="1 2" key="1">
    <citation type="submission" date="2019-07" db="EMBL/GenBank/DDBJ databases">
        <authorList>
            <person name="Jastrzebski P J."/>
            <person name="Paukszto L."/>
            <person name="Jastrzebski P J."/>
        </authorList>
    </citation>
    <scope>NUCLEOTIDE SEQUENCE [LARGE SCALE GENOMIC DNA]</scope>
    <source>
        <strain evidence="1 2">WMS-il1</strain>
    </source>
</reference>
<name>A0A564Z5Z0_HYMDI</name>
<accession>A0A564Z5Z0</accession>
<keyword evidence="2" id="KW-1185">Reference proteome</keyword>
<organism evidence="1 2">
    <name type="scientific">Hymenolepis diminuta</name>
    <name type="common">Rat tapeworm</name>
    <dbReference type="NCBI Taxonomy" id="6216"/>
    <lineage>
        <taxon>Eukaryota</taxon>
        <taxon>Metazoa</taxon>
        <taxon>Spiralia</taxon>
        <taxon>Lophotrochozoa</taxon>
        <taxon>Platyhelminthes</taxon>
        <taxon>Cestoda</taxon>
        <taxon>Eucestoda</taxon>
        <taxon>Cyclophyllidea</taxon>
        <taxon>Hymenolepididae</taxon>
        <taxon>Hymenolepis</taxon>
    </lineage>
</organism>
<dbReference type="AlphaFoldDB" id="A0A564Z5Z0"/>
<dbReference type="Proteomes" id="UP000321570">
    <property type="component" value="Unassembled WGS sequence"/>
</dbReference>
<feature type="non-terminal residue" evidence="1">
    <location>
        <position position="102"/>
    </location>
</feature>